<feature type="chain" id="PRO_5040506359" evidence="1">
    <location>
        <begin position="23"/>
        <end position="61"/>
    </location>
</feature>
<reference evidence="2" key="2">
    <citation type="submission" date="2021-10" db="EMBL/GenBank/DDBJ databases">
        <title>Phylogenomics reveals ancestral predisposition of the termite-cultivated fungus Termitomyces towards a domesticated lifestyle.</title>
        <authorList>
            <person name="Auxier B."/>
            <person name="Grum-Grzhimaylo A."/>
            <person name="Cardenas M.E."/>
            <person name="Lodge J.D."/>
            <person name="Laessoe T."/>
            <person name="Pedersen O."/>
            <person name="Smith M.E."/>
            <person name="Kuyper T.W."/>
            <person name="Franco-Molano E.A."/>
            <person name="Baroni T.J."/>
            <person name="Aanen D.K."/>
        </authorList>
    </citation>
    <scope>NUCLEOTIDE SEQUENCE</scope>
    <source>
        <strain evidence="2">AP01</strain>
        <tissue evidence="2">Mycelium</tissue>
    </source>
</reference>
<feature type="signal peptide" evidence="1">
    <location>
        <begin position="1"/>
        <end position="22"/>
    </location>
</feature>
<keyword evidence="1" id="KW-0732">Signal</keyword>
<comment type="caution">
    <text evidence="2">The sequence shown here is derived from an EMBL/GenBank/DDBJ whole genome shotgun (WGS) entry which is preliminary data.</text>
</comment>
<dbReference type="Proteomes" id="UP000775547">
    <property type="component" value="Unassembled WGS sequence"/>
</dbReference>
<organism evidence="2 3">
    <name type="scientific">Asterophora parasitica</name>
    <dbReference type="NCBI Taxonomy" id="117018"/>
    <lineage>
        <taxon>Eukaryota</taxon>
        <taxon>Fungi</taxon>
        <taxon>Dikarya</taxon>
        <taxon>Basidiomycota</taxon>
        <taxon>Agaricomycotina</taxon>
        <taxon>Agaricomycetes</taxon>
        <taxon>Agaricomycetidae</taxon>
        <taxon>Agaricales</taxon>
        <taxon>Tricholomatineae</taxon>
        <taxon>Lyophyllaceae</taxon>
        <taxon>Asterophora</taxon>
    </lineage>
</organism>
<name>A0A9P7G3S0_9AGAR</name>
<sequence>QTTATALVHILALINLILLTASTPVSPAMVQASPSMVQAATAAIPLPTDLANLPTFLKAYK</sequence>
<dbReference type="AlphaFoldDB" id="A0A9P7G3S0"/>
<proteinExistence type="predicted"/>
<accession>A0A9P7G3S0</accession>
<evidence type="ECO:0000256" key="1">
    <source>
        <dbReference type="SAM" id="SignalP"/>
    </source>
</evidence>
<dbReference type="EMBL" id="JABCKV010001492">
    <property type="protein sequence ID" value="KAG5639987.1"/>
    <property type="molecule type" value="Genomic_DNA"/>
</dbReference>
<feature type="non-terminal residue" evidence="2">
    <location>
        <position position="61"/>
    </location>
</feature>
<feature type="non-terminal residue" evidence="2">
    <location>
        <position position="1"/>
    </location>
</feature>
<evidence type="ECO:0000313" key="2">
    <source>
        <dbReference type="EMBL" id="KAG5639987.1"/>
    </source>
</evidence>
<reference evidence="2" key="1">
    <citation type="submission" date="2020-07" db="EMBL/GenBank/DDBJ databases">
        <authorList>
            <person name="Nieuwenhuis M."/>
            <person name="Van De Peppel L.J.J."/>
        </authorList>
    </citation>
    <scope>NUCLEOTIDE SEQUENCE</scope>
    <source>
        <strain evidence="2">AP01</strain>
        <tissue evidence="2">Mycelium</tissue>
    </source>
</reference>
<keyword evidence="3" id="KW-1185">Reference proteome</keyword>
<protein>
    <submittedName>
        <fullName evidence="2">Uncharacterized protein</fullName>
    </submittedName>
</protein>
<evidence type="ECO:0000313" key="3">
    <source>
        <dbReference type="Proteomes" id="UP000775547"/>
    </source>
</evidence>
<gene>
    <name evidence="2" type="ORF">DXG03_001933</name>
</gene>